<accession>A0AAV6VCK7</accession>
<reference evidence="2 3" key="1">
    <citation type="journal article" date="2022" name="Nat. Ecol. Evol.">
        <title>A masculinizing supergene underlies an exaggerated male reproductive morph in a spider.</title>
        <authorList>
            <person name="Hendrickx F."/>
            <person name="De Corte Z."/>
            <person name="Sonet G."/>
            <person name="Van Belleghem S.M."/>
            <person name="Kostlbacher S."/>
            <person name="Vangestel C."/>
        </authorList>
    </citation>
    <scope>NUCLEOTIDE SEQUENCE [LARGE SCALE GENOMIC DNA]</scope>
    <source>
        <strain evidence="2">W744_W776</strain>
    </source>
</reference>
<dbReference type="Proteomes" id="UP000827092">
    <property type="component" value="Unassembled WGS sequence"/>
</dbReference>
<evidence type="ECO:0000313" key="3">
    <source>
        <dbReference type="Proteomes" id="UP000827092"/>
    </source>
</evidence>
<dbReference type="AlphaFoldDB" id="A0AAV6VCK7"/>
<proteinExistence type="predicted"/>
<gene>
    <name evidence="2" type="ORF">JTE90_012198</name>
</gene>
<feature type="compositionally biased region" description="Basic and acidic residues" evidence="1">
    <location>
        <begin position="35"/>
        <end position="50"/>
    </location>
</feature>
<protein>
    <submittedName>
        <fullName evidence="2">Uncharacterized protein</fullName>
    </submittedName>
</protein>
<sequence length="69" mass="7669">MNRADGSLTVTLLRSKNVTSTTKPLQTCPIVNSPSRRENTMHQSMHDPKQRSNASKLRSTTMVRSIVAT</sequence>
<name>A0AAV6VCK7_9ARAC</name>
<dbReference type="EMBL" id="JAFNEN010000123">
    <property type="protein sequence ID" value="KAG8193398.1"/>
    <property type="molecule type" value="Genomic_DNA"/>
</dbReference>
<keyword evidence="3" id="KW-1185">Reference proteome</keyword>
<feature type="region of interest" description="Disordered" evidence="1">
    <location>
        <begin position="20"/>
        <end position="69"/>
    </location>
</feature>
<evidence type="ECO:0000313" key="2">
    <source>
        <dbReference type="EMBL" id="KAG8193398.1"/>
    </source>
</evidence>
<feature type="compositionally biased region" description="Polar residues" evidence="1">
    <location>
        <begin position="20"/>
        <end position="34"/>
    </location>
</feature>
<evidence type="ECO:0000256" key="1">
    <source>
        <dbReference type="SAM" id="MobiDB-lite"/>
    </source>
</evidence>
<feature type="compositionally biased region" description="Polar residues" evidence="1">
    <location>
        <begin position="51"/>
        <end position="69"/>
    </location>
</feature>
<organism evidence="2 3">
    <name type="scientific">Oedothorax gibbosus</name>
    <dbReference type="NCBI Taxonomy" id="931172"/>
    <lineage>
        <taxon>Eukaryota</taxon>
        <taxon>Metazoa</taxon>
        <taxon>Ecdysozoa</taxon>
        <taxon>Arthropoda</taxon>
        <taxon>Chelicerata</taxon>
        <taxon>Arachnida</taxon>
        <taxon>Araneae</taxon>
        <taxon>Araneomorphae</taxon>
        <taxon>Entelegynae</taxon>
        <taxon>Araneoidea</taxon>
        <taxon>Linyphiidae</taxon>
        <taxon>Erigoninae</taxon>
        <taxon>Oedothorax</taxon>
    </lineage>
</organism>
<comment type="caution">
    <text evidence="2">The sequence shown here is derived from an EMBL/GenBank/DDBJ whole genome shotgun (WGS) entry which is preliminary data.</text>
</comment>